<keyword evidence="1" id="KW-0812">Transmembrane</keyword>
<evidence type="ECO:0000256" key="1">
    <source>
        <dbReference type="SAM" id="Phobius"/>
    </source>
</evidence>
<feature type="transmembrane region" description="Helical" evidence="1">
    <location>
        <begin position="41"/>
        <end position="63"/>
    </location>
</feature>
<dbReference type="EMBL" id="BLXT01000588">
    <property type="protein sequence ID" value="GFN78531.1"/>
    <property type="molecule type" value="Genomic_DNA"/>
</dbReference>
<dbReference type="AlphaFoldDB" id="A0AAV3Y8T1"/>
<name>A0AAV3Y8T1_9GAST</name>
<proteinExistence type="predicted"/>
<protein>
    <submittedName>
        <fullName evidence="2">Uncharacterized protein</fullName>
    </submittedName>
</protein>
<comment type="caution">
    <text evidence="2">The sequence shown here is derived from an EMBL/GenBank/DDBJ whole genome shotgun (WGS) entry which is preliminary data.</text>
</comment>
<keyword evidence="3" id="KW-1185">Reference proteome</keyword>
<accession>A0AAV3Y8T1</accession>
<gene>
    <name evidence="2" type="ORF">PoB_000503700</name>
</gene>
<dbReference type="Proteomes" id="UP000735302">
    <property type="component" value="Unassembled WGS sequence"/>
</dbReference>
<reference evidence="2 3" key="1">
    <citation type="journal article" date="2021" name="Elife">
        <title>Chloroplast acquisition without the gene transfer in kleptoplastic sea slugs, Plakobranchus ocellatus.</title>
        <authorList>
            <person name="Maeda T."/>
            <person name="Takahashi S."/>
            <person name="Yoshida T."/>
            <person name="Shimamura S."/>
            <person name="Takaki Y."/>
            <person name="Nagai Y."/>
            <person name="Toyoda A."/>
            <person name="Suzuki Y."/>
            <person name="Arimoto A."/>
            <person name="Ishii H."/>
            <person name="Satoh N."/>
            <person name="Nishiyama T."/>
            <person name="Hasebe M."/>
            <person name="Maruyama T."/>
            <person name="Minagawa J."/>
            <person name="Obokata J."/>
            <person name="Shigenobu S."/>
        </authorList>
    </citation>
    <scope>NUCLEOTIDE SEQUENCE [LARGE SCALE GENOMIC DNA]</scope>
</reference>
<keyword evidence="1" id="KW-0472">Membrane</keyword>
<organism evidence="2 3">
    <name type="scientific">Plakobranchus ocellatus</name>
    <dbReference type="NCBI Taxonomy" id="259542"/>
    <lineage>
        <taxon>Eukaryota</taxon>
        <taxon>Metazoa</taxon>
        <taxon>Spiralia</taxon>
        <taxon>Lophotrochozoa</taxon>
        <taxon>Mollusca</taxon>
        <taxon>Gastropoda</taxon>
        <taxon>Heterobranchia</taxon>
        <taxon>Euthyneura</taxon>
        <taxon>Panpulmonata</taxon>
        <taxon>Sacoglossa</taxon>
        <taxon>Placobranchoidea</taxon>
        <taxon>Plakobranchidae</taxon>
        <taxon>Plakobranchus</taxon>
    </lineage>
</organism>
<keyword evidence="1" id="KW-1133">Transmembrane helix</keyword>
<evidence type="ECO:0000313" key="3">
    <source>
        <dbReference type="Proteomes" id="UP000735302"/>
    </source>
</evidence>
<sequence length="86" mass="9433">MATSNDLLIKERSVIEFLAAEGCSAANIHARMKTVYGEMCIIIIIIVVIVIVIIIIIIIILIFTTITARSINQPTNQSTPIHQSLS</sequence>
<evidence type="ECO:0000313" key="2">
    <source>
        <dbReference type="EMBL" id="GFN78531.1"/>
    </source>
</evidence>